<dbReference type="PANTHER" id="PTHR46902">
    <property type="entry name" value="DOMON DOMAIN-CONTAINING PROTEIN FRRS1L"/>
    <property type="match status" value="1"/>
</dbReference>
<sequence>MKLIRHTVESNLTLKTPLPQSLNRATRPGSTSFTSHSTLRYVSSDMMESRLMVLLVFFYSVARVTEAQLQPVTTTTSSINTTTCGTTKLCVFSTPNCNLTGNSSCFYSSAQYSNGALTVEMSGTTSGYVALALTPTTSPLNAVVTSQAGVVLTPAILNLINISNVQGLVTNSSSLIQCTFNVGVNTSALNVIISANVQLPSIISILTGSTNGTSLGNATTVFSSSETLDLANPASNAPWITITRVGCGTTKLCVSSTPNCNLTGNSNCFFSSVQLINQNFTFQLSGTTTGYVALGLSTVGFSAVFICGSISSNFLFTPATLLGTNLLPVNLNTVYSVQGAVSQNLVQCVFNTSSILTVQSLKSANTSYSVSIMNGSLEGSSLGTPTTVFSSNGLLDLTNPGSNVVPTVLLNIDRTGCDGGKLCVGSDNTCNLTGNSSCFFGSIQLNDQTLSISLSGTTTGYVALGLATLGNTVVFVCGNNSDGVTNFFFTTATTVGSTLLPVNVSAVSNVQVFLMNGTTNGELLIKPEQQPNHHSSCVCCTAQCPDSLCPILILGTEIVQRLKERDAEGCAVSSPVRGYTKVLSISCLVLTSLSSDALTLPKRIVSLVFVCIVCVAKADVPQPTALEYNITSTDCGVTKLCCSNITNCDVVFVCANNNTVFANSTFFFETASQNGTNLTSSNVCSFNTTANLTINSLGNLTLSNTTTVYLTIMTESTNGTQLGEPTLVFNSTVTLDLSNRTSQMSTQSPATSATTANRSDSLVSLSTRVLAVILSAMSLDFITSHSP</sequence>
<dbReference type="GO" id="GO:0099072">
    <property type="term" value="P:regulation of postsynaptic membrane neurotransmitter receptor levels"/>
    <property type="evidence" value="ECO:0007669"/>
    <property type="project" value="TreeGrafter"/>
</dbReference>
<keyword evidence="2" id="KW-1185">Reference proteome</keyword>
<evidence type="ECO:0000313" key="1">
    <source>
        <dbReference type="EMBL" id="KAK2860812.1"/>
    </source>
</evidence>
<evidence type="ECO:0000313" key="2">
    <source>
        <dbReference type="Proteomes" id="UP001187315"/>
    </source>
</evidence>
<dbReference type="EMBL" id="JAVHJS010000004">
    <property type="protein sequence ID" value="KAK2860812.1"/>
    <property type="molecule type" value="Genomic_DNA"/>
</dbReference>
<organism evidence="1 2">
    <name type="scientific">Tachysurus vachellii</name>
    <name type="common">Darkbarbel catfish</name>
    <name type="synonym">Pelteobagrus vachellii</name>
    <dbReference type="NCBI Taxonomy" id="175792"/>
    <lineage>
        <taxon>Eukaryota</taxon>
        <taxon>Metazoa</taxon>
        <taxon>Chordata</taxon>
        <taxon>Craniata</taxon>
        <taxon>Vertebrata</taxon>
        <taxon>Euteleostomi</taxon>
        <taxon>Actinopterygii</taxon>
        <taxon>Neopterygii</taxon>
        <taxon>Teleostei</taxon>
        <taxon>Ostariophysi</taxon>
        <taxon>Siluriformes</taxon>
        <taxon>Bagridae</taxon>
        <taxon>Tachysurus</taxon>
    </lineage>
</organism>
<dbReference type="PANTHER" id="PTHR46902:SF1">
    <property type="entry name" value="DOMON DOMAIN-CONTAINING PROTEIN FRRS1L"/>
    <property type="match status" value="1"/>
</dbReference>
<reference evidence="1" key="1">
    <citation type="submission" date="2023-08" db="EMBL/GenBank/DDBJ databases">
        <title>Pelteobagrus vachellii genome.</title>
        <authorList>
            <person name="Liu H."/>
        </authorList>
    </citation>
    <scope>NUCLEOTIDE SEQUENCE</scope>
    <source>
        <strain evidence="1">PRFRI_2022a</strain>
        <tissue evidence="1">Muscle</tissue>
    </source>
</reference>
<dbReference type="AlphaFoldDB" id="A0AA88NXI8"/>
<gene>
    <name evidence="1" type="ORF">Q7C36_004978</name>
</gene>
<accession>A0AA88NXI8</accession>
<comment type="caution">
    <text evidence="1">The sequence shown here is derived from an EMBL/GenBank/DDBJ whole genome shotgun (WGS) entry which is preliminary data.</text>
</comment>
<protein>
    <submittedName>
        <fullName evidence="1">Uncharacterized protein</fullName>
    </submittedName>
</protein>
<dbReference type="Proteomes" id="UP001187315">
    <property type="component" value="Unassembled WGS sequence"/>
</dbReference>
<dbReference type="InterPro" id="IPR042789">
    <property type="entry name" value="FRRS1L"/>
</dbReference>
<dbReference type="GO" id="GO:1900449">
    <property type="term" value="P:regulation of glutamate receptor signaling pathway"/>
    <property type="evidence" value="ECO:0007669"/>
    <property type="project" value="InterPro"/>
</dbReference>
<name>A0AA88NXI8_TACVA</name>
<proteinExistence type="predicted"/>